<organism evidence="2 3">
    <name type="scientific">Galdieria yellowstonensis</name>
    <dbReference type="NCBI Taxonomy" id="3028027"/>
    <lineage>
        <taxon>Eukaryota</taxon>
        <taxon>Rhodophyta</taxon>
        <taxon>Bangiophyceae</taxon>
        <taxon>Galdieriales</taxon>
        <taxon>Galdieriaceae</taxon>
        <taxon>Galdieria</taxon>
    </lineage>
</organism>
<dbReference type="EMBL" id="JANCYU010000023">
    <property type="protein sequence ID" value="KAK4524328.1"/>
    <property type="molecule type" value="Genomic_DNA"/>
</dbReference>
<evidence type="ECO:0000313" key="2">
    <source>
        <dbReference type="EMBL" id="KAK4524328.1"/>
    </source>
</evidence>
<protein>
    <submittedName>
        <fullName evidence="2">Uncharacterized protein</fullName>
    </submittedName>
</protein>
<name>A0AAV9IAF6_9RHOD</name>
<sequence length="122" mass="14193">MQAVLWIAVKVRNQRLVESTELGSLAGMSRTLIEENDLYRYFDTNTWKYDSCTKKTTLDSYTDVSTWILLAAVVVSLLLFYYVWNVNKSLLEELYSKETRSRYDILRSKPPITGANHRITSD</sequence>
<evidence type="ECO:0000313" key="3">
    <source>
        <dbReference type="Proteomes" id="UP001300502"/>
    </source>
</evidence>
<reference evidence="2 3" key="1">
    <citation type="submission" date="2022-07" db="EMBL/GenBank/DDBJ databases">
        <title>Genome-wide signatures of adaptation to extreme environments.</title>
        <authorList>
            <person name="Cho C.H."/>
            <person name="Yoon H.S."/>
        </authorList>
    </citation>
    <scope>NUCLEOTIDE SEQUENCE [LARGE SCALE GENOMIC DNA]</scope>
    <source>
        <strain evidence="2 3">108.79 E11</strain>
    </source>
</reference>
<comment type="caution">
    <text evidence="2">The sequence shown here is derived from an EMBL/GenBank/DDBJ whole genome shotgun (WGS) entry which is preliminary data.</text>
</comment>
<gene>
    <name evidence="2" type="ORF">GAYE_SCF03G2227</name>
</gene>
<feature type="transmembrane region" description="Helical" evidence="1">
    <location>
        <begin position="64"/>
        <end position="84"/>
    </location>
</feature>
<dbReference type="AlphaFoldDB" id="A0AAV9IAF6"/>
<accession>A0AAV9IAF6</accession>
<evidence type="ECO:0000256" key="1">
    <source>
        <dbReference type="SAM" id="Phobius"/>
    </source>
</evidence>
<keyword evidence="1" id="KW-1133">Transmembrane helix</keyword>
<proteinExistence type="predicted"/>
<keyword evidence="3" id="KW-1185">Reference proteome</keyword>
<dbReference type="Proteomes" id="UP001300502">
    <property type="component" value="Unassembled WGS sequence"/>
</dbReference>
<keyword evidence="1" id="KW-0812">Transmembrane</keyword>
<keyword evidence="1" id="KW-0472">Membrane</keyword>